<accession>A0A1W1DFQ8</accession>
<evidence type="ECO:0000313" key="1">
    <source>
        <dbReference type="EMBL" id="SFV80032.1"/>
    </source>
</evidence>
<reference evidence="1" key="1">
    <citation type="submission" date="2016-10" db="EMBL/GenBank/DDBJ databases">
        <authorList>
            <person name="de Groot N.N."/>
        </authorList>
    </citation>
    <scope>NUCLEOTIDE SEQUENCE</scope>
</reference>
<evidence type="ECO:0008006" key="4">
    <source>
        <dbReference type="Google" id="ProtNLM"/>
    </source>
</evidence>
<dbReference type="InterPro" id="IPR021969">
    <property type="entry name" value="DUF3579"/>
</dbReference>
<dbReference type="EMBL" id="FPHX01000112">
    <property type="protein sequence ID" value="SFV84655.1"/>
    <property type="molecule type" value="Genomic_DNA"/>
</dbReference>
<dbReference type="Pfam" id="PF12112">
    <property type="entry name" value="DUF3579"/>
    <property type="match status" value="1"/>
</dbReference>
<proteinExistence type="predicted"/>
<dbReference type="AlphaFoldDB" id="A0A1W1DFQ8"/>
<sequence>MPITRYTVSGITEDGQKFRPSDWTERLVCIQPKQLKRYNGHLKIRRIDGIKSIVFDDQLKYACEFTYERILSFAKINHLNITKEIIEEDKLD</sequence>
<dbReference type="Gene3D" id="3.30.70.2340">
    <property type="entry name" value="Uncharacterised protein PF12112 family, DUF3579"/>
    <property type="match status" value="1"/>
</dbReference>
<protein>
    <recommendedName>
        <fullName evidence="4">PhnO-related protein</fullName>
    </recommendedName>
</protein>
<gene>
    <name evidence="1" type="ORF">MNB_SUP05-13-7</name>
    <name evidence="2" type="ORF">MNB_SUP05-6-214</name>
    <name evidence="3" type="ORF">MNB_SUP05-9-1129</name>
</gene>
<organism evidence="1">
    <name type="scientific">hydrothermal vent metagenome</name>
    <dbReference type="NCBI Taxonomy" id="652676"/>
    <lineage>
        <taxon>unclassified sequences</taxon>
        <taxon>metagenomes</taxon>
        <taxon>ecological metagenomes</taxon>
    </lineage>
</organism>
<dbReference type="EMBL" id="FPHV01000037">
    <property type="protein sequence ID" value="SFV81042.1"/>
    <property type="molecule type" value="Genomic_DNA"/>
</dbReference>
<evidence type="ECO:0000313" key="3">
    <source>
        <dbReference type="EMBL" id="SFV84655.1"/>
    </source>
</evidence>
<dbReference type="EMBL" id="FPHU01000034">
    <property type="protein sequence ID" value="SFV80032.1"/>
    <property type="molecule type" value="Genomic_DNA"/>
</dbReference>
<name>A0A1W1DFQ8_9ZZZZ</name>
<evidence type="ECO:0000313" key="2">
    <source>
        <dbReference type="EMBL" id="SFV81042.1"/>
    </source>
</evidence>